<feature type="compositionally biased region" description="Basic residues" evidence="4">
    <location>
        <begin position="1723"/>
        <end position="1733"/>
    </location>
</feature>
<reference evidence="7" key="2">
    <citation type="submission" date="2023-11" db="UniProtKB">
        <authorList>
            <consortium name="WormBaseParasite"/>
        </authorList>
    </citation>
    <scope>IDENTIFICATION</scope>
</reference>
<evidence type="ECO:0000256" key="1">
    <source>
        <dbReference type="ARBA" id="ARBA00022499"/>
    </source>
</evidence>
<dbReference type="PANTHER" id="PTHR46963">
    <property type="entry name" value="SIMILAR TO RIKEN CDNA E130308A19"/>
    <property type="match status" value="1"/>
</dbReference>
<feature type="compositionally biased region" description="Low complexity" evidence="4">
    <location>
        <begin position="949"/>
        <end position="989"/>
    </location>
</feature>
<evidence type="ECO:0000259" key="5">
    <source>
        <dbReference type="PROSITE" id="PS00028"/>
    </source>
</evidence>
<organism evidence="6 7">
    <name type="scientific">Trichobilharzia regenti</name>
    <name type="common">Nasal bird schistosome</name>
    <dbReference type="NCBI Taxonomy" id="157069"/>
    <lineage>
        <taxon>Eukaryota</taxon>
        <taxon>Metazoa</taxon>
        <taxon>Spiralia</taxon>
        <taxon>Lophotrochozoa</taxon>
        <taxon>Platyhelminthes</taxon>
        <taxon>Trematoda</taxon>
        <taxon>Digenea</taxon>
        <taxon>Strigeidida</taxon>
        <taxon>Schistosomatoidea</taxon>
        <taxon>Schistosomatidae</taxon>
        <taxon>Trichobilharzia</taxon>
    </lineage>
</organism>
<evidence type="ECO:0000313" key="7">
    <source>
        <dbReference type="WBParaSite" id="TREG1_73340.1"/>
    </source>
</evidence>
<keyword evidence="3" id="KW-0832">Ubl conjugation</keyword>
<dbReference type="InterPro" id="IPR042838">
    <property type="entry name" value="KIAA1958"/>
</dbReference>
<feature type="region of interest" description="Disordered" evidence="4">
    <location>
        <begin position="462"/>
        <end position="488"/>
    </location>
</feature>
<feature type="region of interest" description="Disordered" evidence="4">
    <location>
        <begin position="279"/>
        <end position="318"/>
    </location>
</feature>
<feature type="compositionally biased region" description="Basic and acidic residues" evidence="4">
    <location>
        <begin position="1024"/>
        <end position="1033"/>
    </location>
</feature>
<feature type="compositionally biased region" description="Polar residues" evidence="4">
    <location>
        <begin position="1431"/>
        <end position="1466"/>
    </location>
</feature>
<dbReference type="InterPro" id="IPR013087">
    <property type="entry name" value="Znf_C2H2_type"/>
</dbReference>
<evidence type="ECO:0000313" key="6">
    <source>
        <dbReference type="Proteomes" id="UP000050795"/>
    </source>
</evidence>
<dbReference type="PROSITE" id="PS00028">
    <property type="entry name" value="ZINC_FINGER_C2H2_1"/>
    <property type="match status" value="1"/>
</dbReference>
<evidence type="ECO:0000256" key="4">
    <source>
        <dbReference type="SAM" id="MobiDB-lite"/>
    </source>
</evidence>
<feature type="region of interest" description="Disordered" evidence="4">
    <location>
        <begin position="1687"/>
        <end position="1749"/>
    </location>
</feature>
<dbReference type="InterPro" id="IPR021893">
    <property type="entry name" value="ZMYM2-like_C"/>
</dbReference>
<dbReference type="SMART" id="SM00355">
    <property type="entry name" value="ZnF_C2H2"/>
    <property type="match status" value="2"/>
</dbReference>
<feature type="compositionally biased region" description="Polar residues" evidence="4">
    <location>
        <begin position="912"/>
        <end position="943"/>
    </location>
</feature>
<name>A0AA85KAY0_TRIRE</name>
<feature type="compositionally biased region" description="Low complexity" evidence="4">
    <location>
        <begin position="1699"/>
        <end position="1719"/>
    </location>
</feature>
<feature type="compositionally biased region" description="Low complexity" evidence="4">
    <location>
        <begin position="1788"/>
        <end position="1803"/>
    </location>
</feature>
<feature type="region of interest" description="Disordered" evidence="4">
    <location>
        <begin position="529"/>
        <end position="551"/>
    </location>
</feature>
<protein>
    <recommendedName>
        <fullName evidence="5">C2H2-type domain-containing protein</fullName>
    </recommendedName>
</protein>
<feature type="region of interest" description="Disordered" evidence="4">
    <location>
        <begin position="1010"/>
        <end position="1033"/>
    </location>
</feature>
<keyword evidence="2" id="KW-0597">Phosphoprotein</keyword>
<sequence>MDALIEDSSNPRIIPTTNHTNHDNINNNNINGNNHIVLSQQSPIISEITPSVSITLPSLIPKHDDSDEHSKTLIHVLRCRHCSFESILRSRFDKHLPCSQEMDNYQLYTCSICSTCSTSQLIMDEHRKVHHPNESKNIIIESIEQFVKESSLSDDEDTLNLSLQNSVNKSTSLIHNLNPQGCVNSTQNSSNPIKSPEMVMQTSVNDLHPKGLPKGDSNNTDMMNNSRYASIHPNTEVNSISESLNSSQSFNSANNFYGSIRQMYEFMQSRQQLTDPYANFHQQQQEQRQHQRQSEQNLHQPTSLSTPSLQPQTQQQYQTSQIIPFNPSDYDTNFLNILNSLTGFSSYHQTSAYPPLQQSSLKLPEMNSKKSESQYQQLIRSSESIQCQICCQLITADHENTTKNSDHNSIENLIKHLTLVHMLPLPVVINYVTAYMTEKACENNSNDKPSGVKNTTNTTTTVATANSSTPITNNGNNNSSSNINSKIHDNSIHPHLADKMNNEQLWNPAYCEQNPLPFLSAVSNKEDRYNQNSTGLEGISSKAMSTGTTHAQESSLPDDLKLWTCPQCSLKFTNFQLFHIHFTQVHNTSDLNLFNFAESLLHTSLQFGNNPLLSPQMILSAMNQSKSVGSFDSRSAMTLTNSLANNNDNSTFNPSSCKDNSDLRSINRVTSSTIRSDILKECSKWFGVCSQVANETINSNSCTNNTNNSNNNIPETFPMNNSTFSQADLAAIAAAAAGYGFPLPQGLSLKPPTTTLSSPTSTPTGMLNSFNSKLFNFPTATDIMNSTNSPVDFINTLGNSCENAGINMKNNNNSNNKSPSNLSDKRKFRESLHGYPSNLFEAKRMKFQEQMSTTGSVPSSQDQNNAFWKLGQLFPHLPMLSSLWPSSLASIGGAPETYDTSQNQTNHTIDSLEKSQSTFSMIPSRSNNQTEVDNEMNSTLSSRSRGKMNSSYLNNGNNNNNNSNNKNKSSGELLTSNNNSNINSSTNENNFNWNSLTTSTSIHKSIPGLCPSSSSLPNSSTLNKKLDADRDNVDADDCDECLDSMITTGENEHMRNSSSDDIEDNPVKLTTTSNNNNNSTYNPSVDSTHSNNNNSNSNLSCSTPELQPSSIHVNGAVHNTLRKTRSDMKVIHRYLIQVKHDTREIHQIPSHELDRYIQDFVLTAKKKDGHEYEPESLKAFVHSLERHLKHHDYSHSVLKGNAFAGTRAVLNQRLNELRALSRSGVPTNGSGDDITMNGRPTSYSRKNNSNTNGFTSADLLQAGVLGTENPQAILNSLWLMNRTQFNIGGTQRHRNLVWGQFQLVTDENGIKVIKFTPLFESSEVRYCRGYGGTRGGAANHDPMAKAQPLSCTGSAKRQPLPFNCVELFEIYANLRPLEARGVSEPFYLCPDPSWENGCSWFKTNAAGSQLLSRIPRLLGLKPSKEPIQTSALNSNSINQTHTSNSLISQPKDSENSTVETSSQIMSNPPGYRDNHAAQTPYNYFNNSSRSNCSADFIPPNLLNFFPFLFPPTPSATTATPNDSSTSLATGGSLPVYKSLFNPSIAFPDVMQSVNSSLFQQSLKHKLMDANAQNNSNLMLTKENNSNSSFPHSLQQFEHEPFYKTNLIPCKAPLMDPEEEEARGNEEETSVAIEKEEGETNENVEKLSSHACFSPASAEPDIEDLCTLGNSPKMSTAVRVDSVHSPLSEHYASDSHISHHSPMSSTSSSPSSSSPLADSESFSHKRRSHHHHNDRRKEHSNTGEVAATSSPMRIVKNHHQNHEITNELNYAPSHYRSPSTSYDKEHQELTPSRLTTSPSSMSLSISPVTTSATMADSAKSLKLTLCKLGRTSYV</sequence>
<feature type="compositionally biased region" description="Polar residues" evidence="4">
    <location>
        <begin position="542"/>
        <end position="551"/>
    </location>
</feature>
<feature type="region of interest" description="Disordered" evidence="4">
    <location>
        <begin position="805"/>
        <end position="825"/>
    </location>
</feature>
<evidence type="ECO:0000256" key="2">
    <source>
        <dbReference type="ARBA" id="ARBA00022553"/>
    </source>
</evidence>
<feature type="region of interest" description="Disordered" evidence="4">
    <location>
        <begin position="1770"/>
        <end position="1803"/>
    </location>
</feature>
<feature type="region of interest" description="Disordered" evidence="4">
    <location>
        <begin position="1"/>
        <end position="21"/>
    </location>
</feature>
<feature type="region of interest" description="Disordered" evidence="4">
    <location>
        <begin position="1431"/>
        <end position="1476"/>
    </location>
</feature>
<proteinExistence type="predicted"/>
<dbReference type="PANTHER" id="PTHR46963:SF2">
    <property type="match status" value="1"/>
</dbReference>
<keyword evidence="1" id="KW-1017">Isopeptide bond</keyword>
<feature type="region of interest" description="Disordered" evidence="4">
    <location>
        <begin position="912"/>
        <end position="989"/>
    </location>
</feature>
<keyword evidence="6" id="KW-1185">Reference proteome</keyword>
<feature type="compositionally biased region" description="Low complexity" evidence="4">
    <location>
        <begin position="1087"/>
        <end position="1102"/>
    </location>
</feature>
<reference evidence="6" key="1">
    <citation type="submission" date="2022-06" db="EMBL/GenBank/DDBJ databases">
        <authorList>
            <person name="Berger JAMES D."/>
            <person name="Berger JAMES D."/>
        </authorList>
    </citation>
    <scope>NUCLEOTIDE SEQUENCE [LARGE SCALE GENOMIC DNA]</scope>
</reference>
<evidence type="ECO:0000256" key="3">
    <source>
        <dbReference type="ARBA" id="ARBA00022843"/>
    </source>
</evidence>
<dbReference type="Pfam" id="PF12012">
    <property type="entry name" value="DUF3504"/>
    <property type="match status" value="1"/>
</dbReference>
<feature type="compositionally biased region" description="Low complexity" evidence="4">
    <location>
        <begin position="1010"/>
        <end position="1022"/>
    </location>
</feature>
<feature type="compositionally biased region" description="Low complexity" evidence="4">
    <location>
        <begin position="807"/>
        <end position="822"/>
    </location>
</feature>
<dbReference type="Proteomes" id="UP000050795">
    <property type="component" value="Unassembled WGS sequence"/>
</dbReference>
<feature type="compositionally biased region" description="Low complexity" evidence="4">
    <location>
        <begin position="462"/>
        <end position="485"/>
    </location>
</feature>
<dbReference type="WBParaSite" id="TREG1_73340.1">
    <property type="protein sequence ID" value="TREG1_73340.1"/>
    <property type="gene ID" value="TREG1_73340"/>
</dbReference>
<accession>A0AA85KAY0</accession>
<feature type="region of interest" description="Disordered" evidence="4">
    <location>
        <begin position="1616"/>
        <end position="1644"/>
    </location>
</feature>
<feature type="compositionally biased region" description="Low complexity" evidence="4">
    <location>
        <begin position="294"/>
        <end position="318"/>
    </location>
</feature>
<feature type="compositionally biased region" description="Low complexity" evidence="4">
    <location>
        <begin position="1070"/>
        <end position="1080"/>
    </location>
</feature>
<feature type="region of interest" description="Disordered" evidence="4">
    <location>
        <begin position="1049"/>
        <end position="1107"/>
    </location>
</feature>
<feature type="domain" description="C2H2-type" evidence="5">
    <location>
        <begin position="565"/>
        <end position="586"/>
    </location>
</feature>